<comment type="caution">
    <text evidence="1">The sequence shown here is derived from an EMBL/GenBank/DDBJ whole genome shotgun (WGS) entry which is preliminary data.</text>
</comment>
<proteinExistence type="predicted"/>
<dbReference type="Proteomes" id="UP001234178">
    <property type="component" value="Unassembled WGS sequence"/>
</dbReference>
<keyword evidence="2" id="KW-1185">Reference proteome</keyword>
<name>A0ABR0ANE6_9CRUS</name>
<dbReference type="EMBL" id="JAOYFB010000038">
    <property type="protein sequence ID" value="KAK4026648.1"/>
    <property type="molecule type" value="Genomic_DNA"/>
</dbReference>
<evidence type="ECO:0000313" key="2">
    <source>
        <dbReference type="Proteomes" id="UP001234178"/>
    </source>
</evidence>
<sequence>MSGWGVYERGGGGGKLGFESIACPARGRITGTGRAVLHTRALFCFSSLVALKSKKGGINVKTFDLGAFPGRDGLKIVRKPGAELFFLLLFFR</sequence>
<protein>
    <submittedName>
        <fullName evidence="1">Uncharacterized protein</fullName>
    </submittedName>
</protein>
<accession>A0ABR0ANE6</accession>
<evidence type="ECO:0000313" key="1">
    <source>
        <dbReference type="EMBL" id="KAK4026648.1"/>
    </source>
</evidence>
<gene>
    <name evidence="1" type="ORF">OUZ56_015675</name>
</gene>
<organism evidence="1 2">
    <name type="scientific">Daphnia magna</name>
    <dbReference type="NCBI Taxonomy" id="35525"/>
    <lineage>
        <taxon>Eukaryota</taxon>
        <taxon>Metazoa</taxon>
        <taxon>Ecdysozoa</taxon>
        <taxon>Arthropoda</taxon>
        <taxon>Crustacea</taxon>
        <taxon>Branchiopoda</taxon>
        <taxon>Diplostraca</taxon>
        <taxon>Cladocera</taxon>
        <taxon>Anomopoda</taxon>
        <taxon>Daphniidae</taxon>
        <taxon>Daphnia</taxon>
    </lineage>
</organism>
<reference evidence="1 2" key="1">
    <citation type="journal article" date="2023" name="Nucleic Acids Res.">
        <title>The hologenome of Daphnia magna reveals possible DNA methylation and microbiome-mediated evolution of the host genome.</title>
        <authorList>
            <person name="Chaturvedi A."/>
            <person name="Li X."/>
            <person name="Dhandapani V."/>
            <person name="Marshall H."/>
            <person name="Kissane S."/>
            <person name="Cuenca-Cambronero M."/>
            <person name="Asole G."/>
            <person name="Calvet F."/>
            <person name="Ruiz-Romero M."/>
            <person name="Marangio P."/>
            <person name="Guigo R."/>
            <person name="Rago D."/>
            <person name="Mirbahai L."/>
            <person name="Eastwood N."/>
            <person name="Colbourne J.K."/>
            <person name="Zhou J."/>
            <person name="Mallon E."/>
            <person name="Orsini L."/>
        </authorList>
    </citation>
    <scope>NUCLEOTIDE SEQUENCE [LARGE SCALE GENOMIC DNA]</scope>
    <source>
        <strain evidence="1">LRV0_1</strain>
    </source>
</reference>